<comment type="caution">
    <text evidence="2">The sequence shown here is derived from an EMBL/GenBank/DDBJ whole genome shotgun (WGS) entry which is preliminary data.</text>
</comment>
<sequence>MALRVGWCTMWSFMSFVVDLTLVVGVWNPRFSSTPRAINCGSSDRCRGGESDEARECVMGDSRVGGSVPLRSAVVVFGSAWEGSGVAWDGGTWVMGGHSWEASDF</sequence>
<accession>A0A8T0IBH0</accession>
<name>A0A8T0IBH0_CERPU</name>
<dbReference type="AlphaFoldDB" id="A0A8T0IBH0"/>
<protein>
    <submittedName>
        <fullName evidence="2">Uncharacterized protein</fullName>
    </submittedName>
</protein>
<dbReference type="EMBL" id="CM026424">
    <property type="protein sequence ID" value="KAG0580287.1"/>
    <property type="molecule type" value="Genomic_DNA"/>
</dbReference>
<keyword evidence="1" id="KW-1133">Transmembrane helix</keyword>
<dbReference type="Proteomes" id="UP000822688">
    <property type="component" value="Chromosome 4"/>
</dbReference>
<reference evidence="2" key="1">
    <citation type="submission" date="2020-06" db="EMBL/GenBank/DDBJ databases">
        <title>WGS assembly of Ceratodon purpureus strain R40.</title>
        <authorList>
            <person name="Carey S.B."/>
            <person name="Jenkins J."/>
            <person name="Shu S."/>
            <person name="Lovell J.T."/>
            <person name="Sreedasyam A."/>
            <person name="Maumus F."/>
            <person name="Tiley G.P."/>
            <person name="Fernandez-Pozo N."/>
            <person name="Barry K."/>
            <person name="Chen C."/>
            <person name="Wang M."/>
            <person name="Lipzen A."/>
            <person name="Daum C."/>
            <person name="Saski C.A."/>
            <person name="Payton A.C."/>
            <person name="Mcbreen J.C."/>
            <person name="Conrad R.E."/>
            <person name="Kollar L.M."/>
            <person name="Olsson S."/>
            <person name="Huttunen S."/>
            <person name="Landis J.B."/>
            <person name="Wickett N.J."/>
            <person name="Johnson M.G."/>
            <person name="Rensing S.A."/>
            <person name="Grimwood J."/>
            <person name="Schmutz J."/>
            <person name="Mcdaniel S.F."/>
        </authorList>
    </citation>
    <scope>NUCLEOTIDE SEQUENCE</scope>
    <source>
        <strain evidence="2">R40</strain>
    </source>
</reference>
<evidence type="ECO:0000313" key="2">
    <source>
        <dbReference type="EMBL" id="KAG0580287.1"/>
    </source>
</evidence>
<keyword evidence="1" id="KW-0472">Membrane</keyword>
<keyword evidence="3" id="KW-1185">Reference proteome</keyword>
<evidence type="ECO:0000256" key="1">
    <source>
        <dbReference type="SAM" id="Phobius"/>
    </source>
</evidence>
<organism evidence="2 3">
    <name type="scientific">Ceratodon purpureus</name>
    <name type="common">Fire moss</name>
    <name type="synonym">Dicranum purpureum</name>
    <dbReference type="NCBI Taxonomy" id="3225"/>
    <lineage>
        <taxon>Eukaryota</taxon>
        <taxon>Viridiplantae</taxon>
        <taxon>Streptophyta</taxon>
        <taxon>Embryophyta</taxon>
        <taxon>Bryophyta</taxon>
        <taxon>Bryophytina</taxon>
        <taxon>Bryopsida</taxon>
        <taxon>Dicranidae</taxon>
        <taxon>Pseudoditrichales</taxon>
        <taxon>Ditrichaceae</taxon>
        <taxon>Ceratodon</taxon>
    </lineage>
</organism>
<gene>
    <name evidence="2" type="ORF">KC19_4G162800</name>
</gene>
<evidence type="ECO:0000313" key="3">
    <source>
        <dbReference type="Proteomes" id="UP000822688"/>
    </source>
</evidence>
<proteinExistence type="predicted"/>
<feature type="transmembrane region" description="Helical" evidence="1">
    <location>
        <begin position="7"/>
        <end position="27"/>
    </location>
</feature>
<keyword evidence="1" id="KW-0812">Transmembrane</keyword>